<evidence type="ECO:0000256" key="1">
    <source>
        <dbReference type="SAM" id="MobiDB-lite"/>
    </source>
</evidence>
<evidence type="ECO:0000313" key="2">
    <source>
        <dbReference type="EMBL" id="QTE03432.1"/>
    </source>
</evidence>
<proteinExistence type="predicted"/>
<sequence>MAYRSRVRRYRRRRSTRPSRLSTRNIFSNRSARSQANQIYALRRRVSALANRTRPQTFVVSTGASTFQYSNKLLSEVYKTYPGIQPTHGDKDNQSRGDFIRVKSLTWYFTFEYYNTMKDIVSNPDSLGATIRIIVGQFKRPVSWTTVPLPQDIISNFTNSGADYTQLPVAPLVNGITTYTSILADKSYTITYNRNQLLKKIRVRPRNYRYDEDGNVNNCWVLIVVSGLHNDTEITEYVQGTVSDKLVYTNN</sequence>
<dbReference type="EMBL" id="MW182786">
    <property type="protein sequence ID" value="QTE03432.1"/>
    <property type="molecule type" value="Genomic_DNA"/>
</dbReference>
<organism evidence="2">
    <name type="scientific">Syrmaticus ellioti CRESS-DNA-virus sp</name>
    <dbReference type="NCBI Taxonomy" id="2815058"/>
    <lineage>
        <taxon>Viruses</taxon>
        <taxon>Monodnaviria</taxon>
        <taxon>Shotokuvirae</taxon>
        <taxon>Cressdnaviricota</taxon>
    </lineage>
</organism>
<protein>
    <submittedName>
        <fullName evidence="2">Capsid protein</fullName>
    </submittedName>
</protein>
<feature type="compositionally biased region" description="Basic residues" evidence="1">
    <location>
        <begin position="1"/>
        <end position="17"/>
    </location>
</feature>
<feature type="region of interest" description="Disordered" evidence="1">
    <location>
        <begin position="1"/>
        <end position="20"/>
    </location>
</feature>
<name>A0A8A4XC75_9VIRU</name>
<reference evidence="2" key="1">
    <citation type="submission" date="2020-10" db="EMBL/GenBank/DDBJ databases">
        <title>CRESS DNA virus dark matter in the feces of wild birds.</title>
        <authorList>
            <person name="Yang S."/>
            <person name="Zhang W."/>
        </authorList>
    </citation>
    <scope>NUCLEOTIDE SEQUENCE</scope>
    <source>
        <strain evidence="2">Eph225cre2</strain>
    </source>
</reference>
<accession>A0A8A4XC75</accession>